<dbReference type="GO" id="GO:0003743">
    <property type="term" value="F:translation initiation factor activity"/>
    <property type="evidence" value="ECO:0007669"/>
    <property type="project" value="UniProtKB-KW"/>
</dbReference>
<dbReference type="PANTHER" id="PTHR10938">
    <property type="entry name" value="TRANSLATION INITIATION FACTOR IF-3"/>
    <property type="match status" value="1"/>
</dbReference>
<organism evidence="4 5">
    <name type="scientific">Striga hermonthica</name>
    <name type="common">Purple witchweed</name>
    <name type="synonym">Buchnera hermonthica</name>
    <dbReference type="NCBI Taxonomy" id="68872"/>
    <lineage>
        <taxon>Eukaryota</taxon>
        <taxon>Viridiplantae</taxon>
        <taxon>Streptophyta</taxon>
        <taxon>Embryophyta</taxon>
        <taxon>Tracheophyta</taxon>
        <taxon>Spermatophyta</taxon>
        <taxon>Magnoliopsida</taxon>
        <taxon>eudicotyledons</taxon>
        <taxon>Gunneridae</taxon>
        <taxon>Pentapetalae</taxon>
        <taxon>asterids</taxon>
        <taxon>lamiids</taxon>
        <taxon>Lamiales</taxon>
        <taxon>Orobanchaceae</taxon>
        <taxon>Buchnereae</taxon>
        <taxon>Striga</taxon>
    </lineage>
</organism>
<feature type="non-terminal residue" evidence="4">
    <location>
        <position position="1"/>
    </location>
</feature>
<evidence type="ECO:0000256" key="1">
    <source>
        <dbReference type="ARBA" id="ARBA00005439"/>
    </source>
</evidence>
<evidence type="ECO:0000313" key="4">
    <source>
        <dbReference type="EMBL" id="CAA0807719.1"/>
    </source>
</evidence>
<dbReference type="Gene3D" id="3.30.110.10">
    <property type="entry name" value="Translation initiation factor 3 (IF-3), C-terminal domain"/>
    <property type="match status" value="1"/>
</dbReference>
<dbReference type="EMBL" id="CACSLK010001140">
    <property type="protein sequence ID" value="CAA0807719.1"/>
    <property type="molecule type" value="Genomic_DNA"/>
</dbReference>
<dbReference type="InterPro" id="IPR036788">
    <property type="entry name" value="T_IF-3_C_sf"/>
</dbReference>
<evidence type="ECO:0000256" key="2">
    <source>
        <dbReference type="ARBA" id="ARBA00022540"/>
    </source>
</evidence>
<proteinExistence type="inferred from homology"/>
<protein>
    <submittedName>
        <fullName evidence="4">Translation initiation factor 3 (IF-3) family protein</fullName>
    </submittedName>
</protein>
<dbReference type="PANTHER" id="PTHR10938:SF4">
    <property type="entry name" value="TRANSLATION INITIATION FACTOR IF3-1, MITOCHONDRIAL"/>
    <property type="match status" value="1"/>
</dbReference>
<evidence type="ECO:0000256" key="3">
    <source>
        <dbReference type="ARBA" id="ARBA00022917"/>
    </source>
</evidence>
<keyword evidence="3" id="KW-0648">Protein biosynthesis</keyword>
<gene>
    <name evidence="4" type="ORF">SHERM_10429</name>
</gene>
<accession>A0A9N7MJ12</accession>
<reference evidence="4" key="1">
    <citation type="submission" date="2019-12" db="EMBL/GenBank/DDBJ databases">
        <authorList>
            <person name="Scholes J."/>
        </authorList>
    </citation>
    <scope>NUCLEOTIDE SEQUENCE</scope>
</reference>
<sequence length="62" mass="6916">ATIKKGPCKEIRFAAKIEKNDLKMKAESVKRLMESGYRVKCTAIDPTEGCDLPTLLSRFTAL</sequence>
<dbReference type="SUPFAM" id="SSF55200">
    <property type="entry name" value="Translation initiation factor IF3, C-terminal domain"/>
    <property type="match status" value="1"/>
</dbReference>
<evidence type="ECO:0000313" key="5">
    <source>
        <dbReference type="Proteomes" id="UP001153555"/>
    </source>
</evidence>
<dbReference type="InterPro" id="IPR001288">
    <property type="entry name" value="Translation_initiation_fac_3"/>
</dbReference>
<name>A0A9N7MJ12_STRHE</name>
<dbReference type="Proteomes" id="UP001153555">
    <property type="component" value="Unassembled WGS sequence"/>
</dbReference>
<keyword evidence="5" id="KW-1185">Reference proteome</keyword>
<comment type="caution">
    <text evidence="4">The sequence shown here is derived from an EMBL/GenBank/DDBJ whole genome shotgun (WGS) entry which is preliminary data.</text>
</comment>
<dbReference type="OrthoDB" id="21573at2759"/>
<dbReference type="AlphaFoldDB" id="A0A9N7MJ12"/>
<comment type="similarity">
    <text evidence="1">Belongs to the IF-3 family.</text>
</comment>
<keyword evidence="2 4" id="KW-0396">Initiation factor</keyword>
<dbReference type="GO" id="GO:0032790">
    <property type="term" value="P:ribosome disassembly"/>
    <property type="evidence" value="ECO:0007669"/>
    <property type="project" value="TreeGrafter"/>
</dbReference>
<feature type="non-terminal residue" evidence="4">
    <location>
        <position position="62"/>
    </location>
</feature>
<dbReference type="GO" id="GO:0043022">
    <property type="term" value="F:ribosome binding"/>
    <property type="evidence" value="ECO:0007669"/>
    <property type="project" value="TreeGrafter"/>
</dbReference>